<keyword evidence="1" id="KW-1133">Transmembrane helix</keyword>
<proteinExistence type="predicted"/>
<dbReference type="EMBL" id="KR049063">
    <property type="protein sequence ID" value="AKC05061.1"/>
    <property type="molecule type" value="Genomic_DNA"/>
</dbReference>
<reference evidence="2 3" key="1">
    <citation type="journal article" date="2015" name="Genome Announc.">
        <title>Complete Genome Sequence of Enterococcus Bacteriophage EFLK1.</title>
        <authorList>
            <person name="Khalifa L."/>
            <person name="Coppenhagen-Glazer S."/>
            <person name="Shlezinger M."/>
            <person name="Kott-Gutkowski M."/>
            <person name="Adini O."/>
            <person name="Beyth N."/>
            <person name="Hazan R."/>
        </authorList>
    </citation>
    <scope>NUCLEOTIDE SEQUENCE [LARGE SCALE GENOMIC DNA]</scope>
</reference>
<reference evidence="3" key="2">
    <citation type="submission" date="2015-03" db="EMBL/GenBank/DDBJ databases">
        <title>Additive effect of two phages aimed for phage therapy.</title>
        <authorList>
            <person name="Khalifa L."/>
            <person name="Beyth N."/>
            <person name="Hazan R."/>
        </authorList>
    </citation>
    <scope>NUCLEOTIDE SEQUENCE [LARGE SCALE GENOMIC DNA]</scope>
</reference>
<dbReference type="RefSeq" id="YP_009219792.1">
    <property type="nucleotide sequence ID" value="NC_029026.1"/>
</dbReference>
<keyword evidence="3" id="KW-1185">Reference proteome</keyword>
<dbReference type="KEGG" id="vg:26645920"/>
<evidence type="ECO:0000313" key="2">
    <source>
        <dbReference type="EMBL" id="AKC05061.1"/>
    </source>
</evidence>
<accession>A0A0E3TB59</accession>
<protein>
    <submittedName>
        <fullName evidence="2">Uncharacterized protein</fullName>
    </submittedName>
</protein>
<feature type="transmembrane region" description="Helical" evidence="1">
    <location>
        <begin position="27"/>
        <end position="51"/>
    </location>
</feature>
<organism evidence="2 3">
    <name type="scientific">Enterococcus phage EFLK1</name>
    <dbReference type="NCBI Taxonomy" id="1640885"/>
    <lineage>
        <taxon>Viruses</taxon>
        <taxon>Duplodnaviria</taxon>
        <taxon>Heunggongvirae</taxon>
        <taxon>Uroviricota</taxon>
        <taxon>Caudoviricetes</taxon>
        <taxon>Herelleviridae</taxon>
        <taxon>Brockvirinae</taxon>
        <taxon>Kochikohdavirus</taxon>
        <taxon>Kochikohdavirus EFLK1</taxon>
    </lineage>
</organism>
<keyword evidence="1" id="KW-0812">Transmembrane</keyword>
<name>A0A0E3TB59_9CAUD</name>
<sequence>MNELEELKNTLTRQKLSMLESYEMREASFWVMFNGILRVIMSVAVVAFVSYAKHVRPDNVATWFLALIWVIFLAEGAKGAYDAIAFGIHRKKFAKHIKNMRGIITITQLLIEEDEEKLNEGKLDE</sequence>
<feature type="transmembrane region" description="Helical" evidence="1">
    <location>
        <begin position="63"/>
        <end position="88"/>
    </location>
</feature>
<evidence type="ECO:0000313" key="3">
    <source>
        <dbReference type="Proteomes" id="UP000033340"/>
    </source>
</evidence>
<dbReference type="GeneID" id="26645920"/>
<evidence type="ECO:0000256" key="1">
    <source>
        <dbReference type="SAM" id="Phobius"/>
    </source>
</evidence>
<dbReference type="Proteomes" id="UP000033340">
    <property type="component" value="Segment"/>
</dbReference>
<keyword evidence="1" id="KW-0472">Membrane</keyword>